<name>A0A168PZ67_ABSGL</name>
<dbReference type="Proteomes" id="UP000078561">
    <property type="component" value="Unassembled WGS sequence"/>
</dbReference>
<proteinExistence type="predicted"/>
<gene>
    <name evidence="1" type="primary">ABSGL_09045.1 scaffold 10677</name>
</gene>
<protein>
    <submittedName>
        <fullName evidence="1">Uncharacterized protein</fullName>
    </submittedName>
</protein>
<evidence type="ECO:0000313" key="2">
    <source>
        <dbReference type="Proteomes" id="UP000078561"/>
    </source>
</evidence>
<dbReference type="OrthoDB" id="2280317at2759"/>
<sequence>MQADEDEDEDDLITPREAEAIRNAELNKVVEAITSAATTTTTNTISNAKDMPTELNMMEPLTGDNIDMPTVSPPSAPQQQHMAPHTTSLRQRKRDKVIFRLTSFLRRFGTPKKQPQRQQQKGSIQTMWATSPIGDILDAQQQKEIMHMLQTDGSPKDGHPTPNEDATKVAKLDFIWVFRSADDSTLWTGFDYRNQIKLSKHSGDDEGIEVYDTHIRQGQLPILVIPKRKVCFYAPSDVSDQVASLQVACLPNSKSTQFVYRCGPMP</sequence>
<dbReference type="AlphaFoldDB" id="A0A168PZ67"/>
<evidence type="ECO:0000313" key="1">
    <source>
        <dbReference type="EMBL" id="SAM03227.1"/>
    </source>
</evidence>
<dbReference type="EMBL" id="LT554074">
    <property type="protein sequence ID" value="SAM03227.1"/>
    <property type="molecule type" value="Genomic_DNA"/>
</dbReference>
<reference evidence="1" key="1">
    <citation type="submission" date="2016-04" db="EMBL/GenBank/DDBJ databases">
        <authorList>
            <person name="Evans L.H."/>
            <person name="Alamgir A."/>
            <person name="Owens N."/>
            <person name="Weber N.D."/>
            <person name="Virtaneva K."/>
            <person name="Barbian K."/>
            <person name="Babar A."/>
            <person name="Rosenke K."/>
        </authorList>
    </citation>
    <scope>NUCLEOTIDE SEQUENCE [LARGE SCALE GENOMIC DNA]</scope>
    <source>
        <strain evidence="1">CBS 101.48</strain>
    </source>
</reference>
<dbReference type="InParanoid" id="A0A168PZ67"/>
<keyword evidence="2" id="KW-1185">Reference proteome</keyword>
<accession>A0A168PZ67</accession>
<organism evidence="1">
    <name type="scientific">Absidia glauca</name>
    <name type="common">Pin mould</name>
    <dbReference type="NCBI Taxonomy" id="4829"/>
    <lineage>
        <taxon>Eukaryota</taxon>
        <taxon>Fungi</taxon>
        <taxon>Fungi incertae sedis</taxon>
        <taxon>Mucoromycota</taxon>
        <taxon>Mucoromycotina</taxon>
        <taxon>Mucoromycetes</taxon>
        <taxon>Mucorales</taxon>
        <taxon>Cunninghamellaceae</taxon>
        <taxon>Absidia</taxon>
    </lineage>
</organism>